<accession>A0ABM0N020</accession>
<proteinExistence type="predicted"/>
<evidence type="ECO:0000313" key="2">
    <source>
        <dbReference type="Proteomes" id="UP000694865"/>
    </source>
</evidence>
<sequence>MDKPVIEEDFYQDLGLDDSKKKKGRDPTVSMHVRHQKVKENRERRTKEREKQLREKQRQKDAHYQAQQIVLKEERDKALKNKKEDSLIQQEMTKIRKEMEEQRQLTEEAKRRERESKEAEREKMRLKRERQQMDMEMKRIQSQRMAEKEHTEMKIRLEELKAQKAAEDIKSLQRHFSAWYKLIVNRRLQMGKARALGDWRCLVRSWNGWRAYVRHKQMKREERETHLYLQQSHRNNILSVEHYRHNVLKKCFSAWQLFVLQERQDRELTERKHETRNKMDAFLAAAASGKLWSNRGDGDKLVVDDVETNNSASHRPDSTRRKLDALFDQPVRKPQSHSIPSTSRSDLSIPDSHPRRSQSDTALSTRSDNSGSSSSTSNNTKKKIKSETNFVKSMEERAARIAQRKTEAERRKRQREDEKLARIREEEAKRLAEEEEERKTKLERIREERRLAKQRELEKQQRLEYINRQNNKADEHYRQTLLRNKGIKPWIKLINISKQNMQVAVDHCNTQLLCRCFMPWKDIAQEIVREKEMMADELYKYILARRAFSSWRKYGHLQSIQLQKARRHFAYTATVKYFKLWQDFVTEERVEFMRKDEMAMDHSEYRIMKTAFITWREYPKTIKLLREKEKRRSEMRKKVQSLLPDFGS</sequence>
<feature type="compositionally biased region" description="Polar residues" evidence="1">
    <location>
        <begin position="336"/>
        <end position="346"/>
    </location>
</feature>
<dbReference type="InterPro" id="IPR052270">
    <property type="entry name" value="CACF_protein"/>
</dbReference>
<feature type="region of interest" description="Disordered" evidence="1">
    <location>
        <begin position="99"/>
        <end position="127"/>
    </location>
</feature>
<evidence type="ECO:0000313" key="3">
    <source>
        <dbReference type="RefSeq" id="XP_006825611.1"/>
    </source>
</evidence>
<feature type="compositionally biased region" description="Basic and acidic residues" evidence="1">
    <location>
        <begin position="38"/>
        <end position="63"/>
    </location>
</feature>
<dbReference type="Proteomes" id="UP000694865">
    <property type="component" value="Unplaced"/>
</dbReference>
<feature type="region of interest" description="Disordered" evidence="1">
    <location>
        <begin position="1"/>
        <end position="66"/>
    </location>
</feature>
<keyword evidence="2" id="KW-1185">Reference proteome</keyword>
<feature type="compositionally biased region" description="Low complexity" evidence="1">
    <location>
        <begin position="364"/>
        <end position="379"/>
    </location>
</feature>
<gene>
    <name evidence="3" type="primary">LOC100368705</name>
</gene>
<dbReference type="PANTHER" id="PTHR22028">
    <property type="entry name" value="SFI1 SPINDLE BODY DOMAIN-CONTAINING PROTEIN-RELATED"/>
    <property type="match status" value="1"/>
</dbReference>
<evidence type="ECO:0000256" key="1">
    <source>
        <dbReference type="SAM" id="MobiDB-lite"/>
    </source>
</evidence>
<feature type="compositionally biased region" description="Basic and acidic residues" evidence="1">
    <location>
        <begin position="393"/>
        <end position="418"/>
    </location>
</feature>
<protein>
    <submittedName>
        <fullName evidence="3">Coiled-coil domain-containing protein KIAA1407 homolog</fullName>
    </submittedName>
</protein>
<organism evidence="2 3">
    <name type="scientific">Saccoglossus kowalevskii</name>
    <name type="common">Acorn worm</name>
    <dbReference type="NCBI Taxonomy" id="10224"/>
    <lineage>
        <taxon>Eukaryota</taxon>
        <taxon>Metazoa</taxon>
        <taxon>Hemichordata</taxon>
        <taxon>Enteropneusta</taxon>
        <taxon>Harrimaniidae</taxon>
        <taxon>Saccoglossus</taxon>
    </lineage>
</organism>
<dbReference type="RefSeq" id="XP_006825611.1">
    <property type="nucleotide sequence ID" value="XM_006825548.1"/>
</dbReference>
<name>A0ABM0N020_SACKO</name>
<dbReference type="PANTHER" id="PTHR22028:SF5">
    <property type="entry name" value="COILED-COIL DOMAIN-CONTAINING PROTEIN 191"/>
    <property type="match status" value="1"/>
</dbReference>
<feature type="region of interest" description="Disordered" evidence="1">
    <location>
        <begin position="328"/>
        <end position="418"/>
    </location>
</feature>
<reference evidence="3" key="1">
    <citation type="submission" date="2025-08" db="UniProtKB">
        <authorList>
            <consortium name="RefSeq"/>
        </authorList>
    </citation>
    <scope>IDENTIFICATION</scope>
    <source>
        <tissue evidence="3">Testes</tissue>
    </source>
</reference>
<dbReference type="GeneID" id="100368705"/>